<dbReference type="GO" id="GO:0004181">
    <property type="term" value="F:metallocarboxypeptidase activity"/>
    <property type="evidence" value="ECO:0007669"/>
    <property type="project" value="InterPro"/>
</dbReference>
<comment type="caution">
    <text evidence="7">The sequence shown here is derived from an EMBL/GenBank/DDBJ whole genome shotgun (WGS) entry which is preliminary data.</text>
</comment>
<reference evidence="6" key="4">
    <citation type="submission" date="2024-05" db="EMBL/GenBank/DDBJ databases">
        <authorList>
            <person name="Sun Q."/>
            <person name="Zhou Y."/>
        </authorList>
    </citation>
    <scope>NUCLEOTIDE SEQUENCE</scope>
    <source>
        <strain evidence="6">CGMCC 1.15931</strain>
    </source>
</reference>
<dbReference type="EMBL" id="BMKG01000013">
    <property type="protein sequence ID" value="GGC08913.1"/>
    <property type="molecule type" value="Genomic_DNA"/>
</dbReference>
<dbReference type="GO" id="GO:0008270">
    <property type="term" value="F:zinc ion binding"/>
    <property type="evidence" value="ECO:0007669"/>
    <property type="project" value="InterPro"/>
</dbReference>
<dbReference type="PROSITE" id="PS52035">
    <property type="entry name" value="PEPTIDASE_M14"/>
    <property type="match status" value="1"/>
</dbReference>
<dbReference type="PANTHER" id="PTHR11705:SF145">
    <property type="entry name" value="PEPTIDASE M14 CARBOXYPEPTIDASE A DOMAIN-CONTAINING PROTEIN"/>
    <property type="match status" value="1"/>
</dbReference>
<gene>
    <name evidence="6" type="ORF">GCM10011572_33080</name>
    <name evidence="7" type="ORF">GM672_09620</name>
</gene>
<dbReference type="Gene3D" id="3.40.630.10">
    <property type="entry name" value="Zn peptidases"/>
    <property type="match status" value="1"/>
</dbReference>
<dbReference type="GO" id="GO:0006508">
    <property type="term" value="P:proteolysis"/>
    <property type="evidence" value="ECO:0007669"/>
    <property type="project" value="InterPro"/>
</dbReference>
<evidence type="ECO:0000256" key="1">
    <source>
        <dbReference type="ARBA" id="ARBA00001947"/>
    </source>
</evidence>
<evidence type="ECO:0000313" key="6">
    <source>
        <dbReference type="EMBL" id="GGC08913.1"/>
    </source>
</evidence>
<reference evidence="7 8" key="3">
    <citation type="submission" date="2019-11" db="EMBL/GenBank/DDBJ databases">
        <title>Type strains purchased from KCTC, JCM and DSMZ.</title>
        <authorList>
            <person name="Lu H."/>
        </authorList>
    </citation>
    <scope>NUCLEOTIDE SEQUENCE [LARGE SCALE GENOMIC DNA]</scope>
    <source>
        <strain evidence="7 8">KCTC 52429</strain>
    </source>
</reference>
<protein>
    <submittedName>
        <fullName evidence="7">Peptidase M14</fullName>
    </submittedName>
</protein>
<evidence type="ECO:0000256" key="4">
    <source>
        <dbReference type="SAM" id="SignalP"/>
    </source>
</evidence>
<dbReference type="OrthoDB" id="9767214at2"/>
<comment type="cofactor">
    <cofactor evidence="1">
        <name>Zn(2+)</name>
        <dbReference type="ChEBI" id="CHEBI:29105"/>
    </cofactor>
</comment>
<evidence type="ECO:0000313" key="9">
    <source>
        <dbReference type="Proteomes" id="UP000622638"/>
    </source>
</evidence>
<name>A0A6I3SVG8_9BURK</name>
<evidence type="ECO:0000256" key="2">
    <source>
        <dbReference type="ARBA" id="ARBA00005988"/>
    </source>
</evidence>
<feature type="signal peptide" evidence="4">
    <location>
        <begin position="1"/>
        <end position="19"/>
    </location>
</feature>
<dbReference type="CDD" id="cd06241">
    <property type="entry name" value="M14-like"/>
    <property type="match status" value="1"/>
</dbReference>
<dbReference type="InterPro" id="IPR000834">
    <property type="entry name" value="Peptidase_M14"/>
</dbReference>
<feature type="active site" description="Proton donor/acceptor" evidence="3">
    <location>
        <position position="292"/>
    </location>
</feature>
<accession>A0A6I3SVG8</accession>
<feature type="domain" description="Peptidase M14" evidence="5">
    <location>
        <begin position="34"/>
        <end position="317"/>
    </location>
</feature>
<dbReference type="SUPFAM" id="SSF53187">
    <property type="entry name" value="Zn-dependent exopeptidases"/>
    <property type="match status" value="1"/>
</dbReference>
<comment type="similarity">
    <text evidence="2 3">Belongs to the peptidase M14 family.</text>
</comment>
<sequence>MIRTALALALLTAVPLSHAAPDLSTVAERSGFEATGRYDEVVKLCAAFQKAYPKAVRCFEFGRTPEGRPMLALAVSKTGALTAAQAKKKNVPVLLVQGGIHAGEIDGKDAGFLALRDALEGKAGAGTLDKQVLLFVPVFNVDGHERFGKWNRPNQRGPVEMGWRVTAQNYNLNRDYVKADAPEMQAMLALVNEWDPLAYIDLHVTNGAKFQPDVSIQVEPVHGGDEALKVAGTALRDNVMADLRKQGSDPKHFYISFAKTDEPQSGFVDEMSTARFSTGYFQLRNRFAMLVETHAWKDYPTRVKITYNTIVSLLDQVAAHGADWRKLALAADARSAALAGQSFPLSYRTTDKTTMIDFAGYEYTRTPSDVSGGVWTKYDETRPQMWKVPLREEIVPDRQVTAPGGGYLVPAAQASLVAPKLRQHGVAFKVLAAAPGKVDVETFRADGTKLSPASVEGHQGIALEGKWQAESRDVGKGALFVPIAQPKARLVMTMLEPQSADSLGAWGMFNVSFERKEYMEDYVAEEVAREQLKDPQVAAAFKVRLDSDPAFAKSPRARLEFFARRHSSWDERFNLYPVYRTARVF</sequence>
<reference evidence="6" key="1">
    <citation type="journal article" date="2014" name="Int. J. Syst. Evol. Microbiol.">
        <title>Complete genome of a new Firmicutes species belonging to the dominant human colonic microbiota ('Ruminococcus bicirculans') reveals two chromosomes and a selective capacity to utilize plant glucans.</title>
        <authorList>
            <consortium name="NISC Comparative Sequencing Program"/>
            <person name="Wegmann U."/>
            <person name="Louis P."/>
            <person name="Goesmann A."/>
            <person name="Henrissat B."/>
            <person name="Duncan S.H."/>
            <person name="Flint H.J."/>
        </authorList>
    </citation>
    <scope>NUCLEOTIDE SEQUENCE</scope>
    <source>
        <strain evidence="6">CGMCC 1.15931</strain>
    </source>
</reference>
<dbReference type="Proteomes" id="UP000430634">
    <property type="component" value="Unassembled WGS sequence"/>
</dbReference>
<feature type="chain" id="PRO_5026154536" evidence="4">
    <location>
        <begin position="20"/>
        <end position="585"/>
    </location>
</feature>
<dbReference type="Pfam" id="PF00246">
    <property type="entry name" value="Peptidase_M14"/>
    <property type="match status" value="1"/>
</dbReference>
<evidence type="ECO:0000313" key="7">
    <source>
        <dbReference type="EMBL" id="MTV52989.1"/>
    </source>
</evidence>
<organism evidence="7 8">
    <name type="scientific">Pseudoduganella buxea</name>
    <dbReference type="NCBI Taxonomy" id="1949069"/>
    <lineage>
        <taxon>Bacteria</taxon>
        <taxon>Pseudomonadati</taxon>
        <taxon>Pseudomonadota</taxon>
        <taxon>Betaproteobacteria</taxon>
        <taxon>Burkholderiales</taxon>
        <taxon>Oxalobacteraceae</taxon>
        <taxon>Telluria group</taxon>
        <taxon>Pseudoduganella</taxon>
    </lineage>
</organism>
<proteinExistence type="inferred from homology"/>
<dbReference type="AlphaFoldDB" id="A0A6I3SVG8"/>
<evidence type="ECO:0000259" key="5">
    <source>
        <dbReference type="PROSITE" id="PS52035"/>
    </source>
</evidence>
<evidence type="ECO:0000313" key="8">
    <source>
        <dbReference type="Proteomes" id="UP000430634"/>
    </source>
</evidence>
<dbReference type="GO" id="GO:0005615">
    <property type="term" value="C:extracellular space"/>
    <property type="evidence" value="ECO:0007669"/>
    <property type="project" value="TreeGrafter"/>
</dbReference>
<reference evidence="9" key="2">
    <citation type="journal article" date="2019" name="Int. J. Syst. Evol. Microbiol.">
        <title>The Global Catalogue of Microorganisms (GCM) 10K type strain sequencing project: providing services to taxonomists for standard genome sequencing and annotation.</title>
        <authorList>
            <consortium name="The Broad Institute Genomics Platform"/>
            <consortium name="The Broad Institute Genome Sequencing Center for Infectious Disease"/>
            <person name="Wu L."/>
            <person name="Ma J."/>
        </authorList>
    </citation>
    <scope>NUCLEOTIDE SEQUENCE [LARGE SCALE GENOMIC DNA]</scope>
    <source>
        <strain evidence="9">CGMCC 1.15931</strain>
    </source>
</reference>
<dbReference type="RefSeq" id="WP_155470310.1">
    <property type="nucleotide sequence ID" value="NZ_BMKG01000013.1"/>
</dbReference>
<dbReference type="SMART" id="SM00631">
    <property type="entry name" value="Zn_pept"/>
    <property type="match status" value="1"/>
</dbReference>
<evidence type="ECO:0000256" key="3">
    <source>
        <dbReference type="PROSITE-ProRule" id="PRU01379"/>
    </source>
</evidence>
<dbReference type="EMBL" id="WNKZ01000020">
    <property type="protein sequence ID" value="MTV52989.1"/>
    <property type="molecule type" value="Genomic_DNA"/>
</dbReference>
<keyword evidence="4" id="KW-0732">Signal</keyword>
<dbReference type="PANTHER" id="PTHR11705">
    <property type="entry name" value="PROTEASE FAMILY M14 CARBOXYPEPTIDASE A,B"/>
    <property type="match status" value="1"/>
</dbReference>
<keyword evidence="9" id="KW-1185">Reference proteome</keyword>
<dbReference type="Proteomes" id="UP000622638">
    <property type="component" value="Unassembled WGS sequence"/>
</dbReference>